<protein>
    <recommendedName>
        <fullName evidence="1">NERD domain-containing protein</fullName>
    </recommendedName>
</protein>
<evidence type="ECO:0000313" key="2">
    <source>
        <dbReference type="EMBL" id="RGV53425.1"/>
    </source>
</evidence>
<dbReference type="Gene3D" id="3.40.50.300">
    <property type="entry name" value="P-loop containing nucleotide triphosphate hydrolases"/>
    <property type="match status" value="2"/>
</dbReference>
<proteinExistence type="predicted"/>
<evidence type="ECO:0000259" key="1">
    <source>
        <dbReference type="Pfam" id="PF08378"/>
    </source>
</evidence>
<dbReference type="GO" id="GO:0043138">
    <property type="term" value="F:3'-5' DNA helicase activity"/>
    <property type="evidence" value="ECO:0007669"/>
    <property type="project" value="TreeGrafter"/>
</dbReference>
<dbReference type="Proteomes" id="UP000283850">
    <property type="component" value="Unassembled WGS sequence"/>
</dbReference>
<dbReference type="Pfam" id="PF08378">
    <property type="entry name" value="NERD"/>
    <property type="match status" value="1"/>
</dbReference>
<reference evidence="2 3" key="1">
    <citation type="submission" date="2018-08" db="EMBL/GenBank/DDBJ databases">
        <title>A genome reference for cultivated species of the human gut microbiota.</title>
        <authorList>
            <person name="Zou Y."/>
            <person name="Xue W."/>
            <person name="Luo G."/>
        </authorList>
    </citation>
    <scope>NUCLEOTIDE SEQUENCE [LARGE SCALE GENOMIC DNA]</scope>
    <source>
        <strain evidence="2 3">AF14-32</strain>
    </source>
</reference>
<name>A0A412Y7M9_9BACE</name>
<dbReference type="InterPro" id="IPR011528">
    <property type="entry name" value="NERD"/>
</dbReference>
<evidence type="ECO:0000313" key="3">
    <source>
        <dbReference type="Proteomes" id="UP000283850"/>
    </source>
</evidence>
<dbReference type="AlphaFoldDB" id="A0A412Y7M9"/>
<dbReference type="GO" id="GO:0000725">
    <property type="term" value="P:recombinational repair"/>
    <property type="evidence" value="ECO:0007669"/>
    <property type="project" value="TreeGrafter"/>
</dbReference>
<dbReference type="Pfam" id="PF13245">
    <property type="entry name" value="AAA_19"/>
    <property type="match status" value="1"/>
</dbReference>
<dbReference type="InterPro" id="IPR027417">
    <property type="entry name" value="P-loop_NTPase"/>
</dbReference>
<accession>A0A412Y7M9</accession>
<organism evidence="2 3">
    <name type="scientific">Bacteroides intestinalis</name>
    <dbReference type="NCBI Taxonomy" id="329854"/>
    <lineage>
        <taxon>Bacteria</taxon>
        <taxon>Pseudomonadati</taxon>
        <taxon>Bacteroidota</taxon>
        <taxon>Bacteroidia</taxon>
        <taxon>Bacteroidales</taxon>
        <taxon>Bacteroidaceae</taxon>
        <taxon>Bacteroides</taxon>
    </lineage>
</organism>
<dbReference type="PANTHER" id="PTHR11070">
    <property type="entry name" value="UVRD / RECB / PCRA DNA HELICASE FAMILY MEMBER"/>
    <property type="match status" value="1"/>
</dbReference>
<dbReference type="PANTHER" id="PTHR11070:SF46">
    <property type="entry name" value="ATP-DEPENDENT DNA HELICASE HMI1, MITOCHONDRIAL"/>
    <property type="match status" value="1"/>
</dbReference>
<sequence>MATLYPSIEVIRKRKPEATSGEKALLSFLLNAYDHEYEIFFQPFLNGDLPDIIVIHKGGGVMIFEVKDWDLSNYHVNEKGNWIVNCNNSVYKNNPLNQVLKYKKNLYDLHIDSLLSLHLKDYKYWYVVSCAVYFHCHTTEYAQNFCKGAKPTDKYKTFLNKNFTIIGNDALKKEIMDAIFEKRWISKKSHYFTDELYNSFVRILKPSYHTIEEGLGYKLSKEQELLAKSEEGARKRIKGVAGSGKTLVLAERAVNAHKRTHNCVLILTYNITLRNYIHDKISAVRQEFAWEYFHISNYHDFINNNMNNVGLEFDFLKDEEGNSRFISSKEEYNKLADLHVYSNLQLFENHQEELRKYETILIDETQDYQKNWIRIIMNYFASDNAEIVAFADEKQNIYSRELDNDKMPRIPVQTGAWDRKLNKSYRLSQKIALLVTDFQKHFFADKYIVEQQIETNAMMSLFDEPYIEYHYYPIEENIKEDNNIATYIYQQIKEHRFNSNDVTILSSRIRMLRKLDYMLRTESKEKTNIMFETREEFMKLYPKAKTGFESNAKILKIRKNRKANFWMNRGTIKLSTIHSFKGWESPVLFLVVEDNLKATKKLANTRPYEFSDELVYTGITRCQNYLFIINSGNQQYHEYFSNCNLIDKKIEPNKERK</sequence>
<gene>
    <name evidence="2" type="ORF">DWW10_12165</name>
</gene>
<dbReference type="RefSeq" id="WP_022391490.1">
    <property type="nucleotide sequence ID" value="NZ_QRZF01000007.1"/>
</dbReference>
<dbReference type="GO" id="GO:0003677">
    <property type="term" value="F:DNA binding"/>
    <property type="evidence" value="ECO:0007669"/>
    <property type="project" value="InterPro"/>
</dbReference>
<comment type="caution">
    <text evidence="2">The sequence shown here is derived from an EMBL/GenBank/DDBJ whole genome shotgun (WGS) entry which is preliminary data.</text>
</comment>
<dbReference type="InterPro" id="IPR000212">
    <property type="entry name" value="DNA_helicase_UvrD/REP"/>
</dbReference>
<dbReference type="GO" id="GO:0005524">
    <property type="term" value="F:ATP binding"/>
    <property type="evidence" value="ECO:0007669"/>
    <property type="project" value="InterPro"/>
</dbReference>
<dbReference type="SUPFAM" id="SSF52540">
    <property type="entry name" value="P-loop containing nucleoside triphosphate hydrolases"/>
    <property type="match status" value="1"/>
</dbReference>
<feature type="domain" description="NERD" evidence="1">
    <location>
        <begin position="20"/>
        <end position="116"/>
    </location>
</feature>
<dbReference type="EMBL" id="QRZF01000007">
    <property type="protein sequence ID" value="RGV53425.1"/>
    <property type="molecule type" value="Genomic_DNA"/>
</dbReference>